<feature type="transmembrane region" description="Helical" evidence="2">
    <location>
        <begin position="31"/>
        <end position="49"/>
    </location>
</feature>
<dbReference type="AlphaFoldDB" id="A0A919VIQ0"/>
<organism evidence="3 4">
    <name type="scientific">Actinoplanes auranticolor</name>
    <dbReference type="NCBI Taxonomy" id="47988"/>
    <lineage>
        <taxon>Bacteria</taxon>
        <taxon>Bacillati</taxon>
        <taxon>Actinomycetota</taxon>
        <taxon>Actinomycetes</taxon>
        <taxon>Micromonosporales</taxon>
        <taxon>Micromonosporaceae</taxon>
        <taxon>Actinoplanes</taxon>
    </lineage>
</organism>
<accession>A0A919VIQ0</accession>
<evidence type="ECO:0000313" key="4">
    <source>
        <dbReference type="Proteomes" id="UP000681340"/>
    </source>
</evidence>
<feature type="compositionally biased region" description="Basic residues" evidence="1">
    <location>
        <begin position="85"/>
        <end position="99"/>
    </location>
</feature>
<sequence length="99" mass="10898">MPFTSPLSEYFVVHQPQAVLPIQNGGATPALYAWAFLAIAVLGADPWSLDALIARRRDTPGVTTPESRLARRRARLSGPRTPGPRTRRAGRRCPRRPPS</sequence>
<comment type="caution">
    <text evidence="3">The sequence shown here is derived from an EMBL/GenBank/DDBJ whole genome shotgun (WGS) entry which is preliminary data.</text>
</comment>
<evidence type="ECO:0000256" key="2">
    <source>
        <dbReference type="SAM" id="Phobius"/>
    </source>
</evidence>
<feature type="region of interest" description="Disordered" evidence="1">
    <location>
        <begin position="59"/>
        <end position="99"/>
    </location>
</feature>
<keyword evidence="2" id="KW-1133">Transmembrane helix</keyword>
<gene>
    <name evidence="3" type="ORF">Aau02nite_26870</name>
</gene>
<dbReference type="EMBL" id="BOQL01000021">
    <property type="protein sequence ID" value="GIM67316.1"/>
    <property type="molecule type" value="Genomic_DNA"/>
</dbReference>
<proteinExistence type="predicted"/>
<name>A0A919VIQ0_9ACTN</name>
<evidence type="ECO:0000256" key="1">
    <source>
        <dbReference type="SAM" id="MobiDB-lite"/>
    </source>
</evidence>
<dbReference type="Proteomes" id="UP000681340">
    <property type="component" value="Unassembled WGS sequence"/>
</dbReference>
<evidence type="ECO:0000313" key="3">
    <source>
        <dbReference type="EMBL" id="GIM67316.1"/>
    </source>
</evidence>
<keyword evidence="2" id="KW-0812">Transmembrane</keyword>
<keyword evidence="4" id="KW-1185">Reference proteome</keyword>
<protein>
    <submittedName>
        <fullName evidence="3">Uncharacterized protein</fullName>
    </submittedName>
</protein>
<keyword evidence="2" id="KW-0472">Membrane</keyword>
<reference evidence="3" key="1">
    <citation type="submission" date="2021-03" db="EMBL/GenBank/DDBJ databases">
        <title>Whole genome shotgun sequence of Actinoplanes auranticolor NBRC 12245.</title>
        <authorList>
            <person name="Komaki H."/>
            <person name="Tamura T."/>
        </authorList>
    </citation>
    <scope>NUCLEOTIDE SEQUENCE</scope>
    <source>
        <strain evidence="3">NBRC 12245</strain>
    </source>
</reference>